<feature type="transmembrane region" description="Helical" evidence="11">
    <location>
        <begin position="91"/>
        <end position="114"/>
    </location>
</feature>
<dbReference type="AlphaFoldDB" id="A0A1F5B1S4"/>
<dbReference type="EC" id="3.4.24.-" evidence="11"/>
<organism evidence="13 14">
    <name type="scientific">Candidatus Azambacteria bacterium RIFCSPHIGHO2_01_FULL_40_24</name>
    <dbReference type="NCBI Taxonomy" id="1797301"/>
    <lineage>
        <taxon>Bacteria</taxon>
        <taxon>Candidatus Azamiibacteriota</taxon>
    </lineage>
</organism>
<comment type="similarity">
    <text evidence="3 11">Belongs to the peptidase M50B family.</text>
</comment>
<gene>
    <name evidence="13" type="ORF">A2819_01470</name>
</gene>
<keyword evidence="6 11" id="KW-0378">Hydrolase</keyword>
<evidence type="ECO:0000256" key="1">
    <source>
        <dbReference type="ARBA" id="ARBA00001947"/>
    </source>
</evidence>
<dbReference type="Gene3D" id="2.30.42.10">
    <property type="match status" value="1"/>
</dbReference>
<feature type="transmembrane region" description="Helical" evidence="11">
    <location>
        <begin position="325"/>
        <end position="343"/>
    </location>
</feature>
<comment type="subcellular location">
    <subcellularLocation>
        <location evidence="2">Membrane</location>
        <topology evidence="2">Multi-pass membrane protein</topology>
    </subcellularLocation>
</comment>
<evidence type="ECO:0000256" key="3">
    <source>
        <dbReference type="ARBA" id="ARBA00007931"/>
    </source>
</evidence>
<evidence type="ECO:0000313" key="14">
    <source>
        <dbReference type="Proteomes" id="UP000176431"/>
    </source>
</evidence>
<accession>A0A1F5B1S4</accession>
<evidence type="ECO:0000256" key="5">
    <source>
        <dbReference type="ARBA" id="ARBA00022692"/>
    </source>
</evidence>
<keyword evidence="4 13" id="KW-0645">Protease</keyword>
<evidence type="ECO:0000256" key="7">
    <source>
        <dbReference type="ARBA" id="ARBA00022833"/>
    </source>
</evidence>
<dbReference type="Pfam" id="PF02163">
    <property type="entry name" value="Peptidase_M50"/>
    <property type="match status" value="1"/>
</dbReference>
<dbReference type="PANTHER" id="PTHR42837">
    <property type="entry name" value="REGULATOR OF SIGMA-E PROTEASE RSEP"/>
    <property type="match status" value="1"/>
</dbReference>
<reference evidence="13 14" key="1">
    <citation type="journal article" date="2016" name="Nat. Commun.">
        <title>Thousands of microbial genomes shed light on interconnected biogeochemical processes in an aquifer system.</title>
        <authorList>
            <person name="Anantharaman K."/>
            <person name="Brown C.T."/>
            <person name="Hug L.A."/>
            <person name="Sharon I."/>
            <person name="Castelle C.J."/>
            <person name="Probst A.J."/>
            <person name="Thomas B.C."/>
            <person name="Singh A."/>
            <person name="Wilkins M.J."/>
            <person name="Karaoz U."/>
            <person name="Brodie E.L."/>
            <person name="Williams K.H."/>
            <person name="Hubbard S.S."/>
            <person name="Banfield J.F."/>
        </authorList>
    </citation>
    <scope>NUCLEOTIDE SEQUENCE [LARGE SCALE GENOMIC DNA]</scope>
</reference>
<evidence type="ECO:0000256" key="11">
    <source>
        <dbReference type="RuleBase" id="RU362031"/>
    </source>
</evidence>
<comment type="caution">
    <text evidence="13">The sequence shown here is derived from an EMBL/GenBank/DDBJ whole genome shotgun (WGS) entry which is preliminary data.</text>
</comment>
<dbReference type="InterPro" id="IPR008915">
    <property type="entry name" value="Peptidase_M50"/>
</dbReference>
<keyword evidence="7 11" id="KW-0862">Zinc</keyword>
<dbReference type="PANTHER" id="PTHR42837:SF2">
    <property type="entry name" value="MEMBRANE METALLOPROTEASE ARASP2, CHLOROPLASTIC-RELATED"/>
    <property type="match status" value="1"/>
</dbReference>
<dbReference type="CDD" id="cd06163">
    <property type="entry name" value="S2P-M50_PDZ_RseP-like"/>
    <property type="match status" value="1"/>
</dbReference>
<dbReference type="EMBL" id="MEYK01000039">
    <property type="protein sequence ID" value="OGD24588.1"/>
    <property type="molecule type" value="Genomic_DNA"/>
</dbReference>
<feature type="transmembrane region" description="Helical" evidence="11">
    <location>
        <begin position="275"/>
        <end position="295"/>
    </location>
</feature>
<evidence type="ECO:0000256" key="2">
    <source>
        <dbReference type="ARBA" id="ARBA00004141"/>
    </source>
</evidence>
<feature type="domain" description="Peptidase M50" evidence="12">
    <location>
        <begin position="7"/>
        <end position="337"/>
    </location>
</feature>
<dbReference type="Proteomes" id="UP000176431">
    <property type="component" value="Unassembled WGS sequence"/>
</dbReference>
<keyword evidence="8 11" id="KW-1133">Transmembrane helix</keyword>
<dbReference type="InterPro" id="IPR004387">
    <property type="entry name" value="Pept_M50_Zn"/>
</dbReference>
<keyword evidence="5 11" id="KW-0812">Transmembrane</keyword>
<dbReference type="GO" id="GO:0006508">
    <property type="term" value="P:proteolysis"/>
    <property type="evidence" value="ECO:0007669"/>
    <property type="project" value="UniProtKB-KW"/>
</dbReference>
<protein>
    <recommendedName>
        <fullName evidence="11">Zinc metalloprotease</fullName>
        <ecNumber evidence="11">3.4.24.-</ecNumber>
    </recommendedName>
</protein>
<dbReference type="GO" id="GO:0004222">
    <property type="term" value="F:metalloendopeptidase activity"/>
    <property type="evidence" value="ECO:0007669"/>
    <property type="project" value="InterPro"/>
</dbReference>
<evidence type="ECO:0000256" key="10">
    <source>
        <dbReference type="ARBA" id="ARBA00023136"/>
    </source>
</evidence>
<evidence type="ECO:0000256" key="4">
    <source>
        <dbReference type="ARBA" id="ARBA00022670"/>
    </source>
</evidence>
<dbReference type="GO" id="GO:0046872">
    <property type="term" value="F:metal ion binding"/>
    <property type="evidence" value="ECO:0007669"/>
    <property type="project" value="UniProtKB-KW"/>
</dbReference>
<comment type="cofactor">
    <cofactor evidence="1 11">
        <name>Zn(2+)</name>
        <dbReference type="ChEBI" id="CHEBI:29105"/>
    </cofactor>
</comment>
<proteinExistence type="inferred from homology"/>
<sequence>MITLLIFILILGILVLVHEWGHFIVAKKSGLTVEEFGFGFPPRIFSFKVNETLYSINLLPLGGFVKILGEDGGETNSPKSFSSKLTGIRSLITAAGVMMNFALGALLLIIGFYIGLPQVINEENEAIAKSIQIQIIAISNNSPAEKANLKLGDSIEDFGEISIFQDFISKNKGKEVNLKIKRGEDYLEIKIVPRMNPPEGEGALGMALAKTGLVSYSWYESVWLGIKSSFIITWEIIKGFFELIKNLMVSQKIPQEVAGPVGIAVLAGQAINLGFVYLLQLVALISLNLAVLNLIPFPALDGGRLLFLGIEKIKGSKVNPKIENAIHSIGIVLLLALVVLITYRDILKLL</sequence>
<evidence type="ECO:0000313" key="13">
    <source>
        <dbReference type="EMBL" id="OGD24588.1"/>
    </source>
</evidence>
<keyword evidence="10 11" id="KW-0472">Membrane</keyword>
<dbReference type="InterPro" id="IPR036034">
    <property type="entry name" value="PDZ_sf"/>
</dbReference>
<dbReference type="GO" id="GO:0016020">
    <property type="term" value="C:membrane"/>
    <property type="evidence" value="ECO:0007669"/>
    <property type="project" value="UniProtKB-SubCell"/>
</dbReference>
<evidence type="ECO:0000256" key="6">
    <source>
        <dbReference type="ARBA" id="ARBA00022801"/>
    </source>
</evidence>
<dbReference type="SUPFAM" id="SSF50156">
    <property type="entry name" value="PDZ domain-like"/>
    <property type="match status" value="1"/>
</dbReference>
<keyword evidence="11" id="KW-0479">Metal-binding</keyword>
<evidence type="ECO:0000256" key="9">
    <source>
        <dbReference type="ARBA" id="ARBA00023049"/>
    </source>
</evidence>
<evidence type="ECO:0000256" key="8">
    <source>
        <dbReference type="ARBA" id="ARBA00022989"/>
    </source>
</evidence>
<name>A0A1F5B1S4_9BACT</name>
<dbReference type="NCBIfam" id="TIGR00054">
    <property type="entry name" value="RIP metalloprotease RseP"/>
    <property type="match status" value="1"/>
</dbReference>
<evidence type="ECO:0000259" key="12">
    <source>
        <dbReference type="Pfam" id="PF02163"/>
    </source>
</evidence>
<keyword evidence="9 11" id="KW-0482">Metalloprotease</keyword>